<gene>
    <name evidence="3" type="ORF">BECKTUN1418E_GA0071001_10519</name>
    <name evidence="2" type="ORF">BECKTUN1418F_GA0071002_105110</name>
</gene>
<evidence type="ECO:0000313" key="2">
    <source>
        <dbReference type="EMBL" id="VFK54717.1"/>
    </source>
</evidence>
<protein>
    <submittedName>
        <fullName evidence="3">D-glycerate 3-kinase</fullName>
    </submittedName>
</protein>
<dbReference type="SUPFAM" id="SSF52540">
    <property type="entry name" value="P-loop containing nucleoside triphosphate hydrolases"/>
    <property type="match status" value="1"/>
</dbReference>
<dbReference type="PANTHER" id="PTHR10285">
    <property type="entry name" value="URIDINE KINASE"/>
    <property type="match status" value="1"/>
</dbReference>
<dbReference type="Pfam" id="PF00485">
    <property type="entry name" value="PRK"/>
    <property type="match status" value="1"/>
</dbReference>
<organism evidence="3">
    <name type="scientific">Candidatus Kentrum sp. TUN</name>
    <dbReference type="NCBI Taxonomy" id="2126343"/>
    <lineage>
        <taxon>Bacteria</taxon>
        <taxon>Pseudomonadati</taxon>
        <taxon>Pseudomonadota</taxon>
        <taxon>Gammaproteobacteria</taxon>
        <taxon>Candidatus Kentrum</taxon>
    </lineage>
</organism>
<keyword evidence="3" id="KW-0418">Kinase</keyword>
<proteinExistence type="predicted"/>
<dbReference type="GO" id="GO:0016301">
    <property type="term" value="F:kinase activity"/>
    <property type="evidence" value="ECO:0007669"/>
    <property type="project" value="UniProtKB-KW"/>
</dbReference>
<dbReference type="EMBL" id="CAADFY010000051">
    <property type="protein sequence ID" value="VFK54717.1"/>
    <property type="molecule type" value="Genomic_DNA"/>
</dbReference>
<dbReference type="InterPro" id="IPR006083">
    <property type="entry name" value="PRK/URK"/>
</dbReference>
<accession>A0A450ZYR3</accession>
<keyword evidence="3" id="KW-0808">Transferase</keyword>
<dbReference type="AlphaFoldDB" id="A0A450ZYR3"/>
<feature type="domain" description="Phosphoribulokinase/uridine kinase" evidence="1">
    <location>
        <begin position="54"/>
        <end position="168"/>
    </location>
</feature>
<dbReference type="EMBL" id="CAADFV010000051">
    <property type="protein sequence ID" value="VFK58942.1"/>
    <property type="molecule type" value="Genomic_DNA"/>
</dbReference>
<reference evidence="3" key="1">
    <citation type="submission" date="2019-02" db="EMBL/GenBank/DDBJ databases">
        <authorList>
            <person name="Gruber-Vodicka R. H."/>
            <person name="Seah K. B. B."/>
        </authorList>
    </citation>
    <scope>NUCLEOTIDE SEQUENCE</scope>
    <source>
        <strain evidence="3">BECK_BY2</strain>
        <strain evidence="2">BECK_BY3</strain>
    </source>
</reference>
<sequence length="303" mass="34939">MPILAAMDKTARPFKQFLRDNDLPAELLDQLTHVYQPIADYLIRYTRYWNHRPIIGINGSQGSGKSTLCRIIEWLLNRQGKQVAILSIDDLYLDRTHRAELARRIHPLLATRGVPGTHDVGLGIRTLQALQNGETVALPRFNKAEDDPYPPHQWPIRTQPVDLILFEGWCVASRPQSAADLQEPVNGLEAEEDRRGDWRGYVNDQLAGRYQALFGLIDCLILLEVADFSWVYGWRKKQEDHLRQRQTSSRIMDARAIARFIKHFERITRHNGKILPGRAHIRLILNESQRIGKCIIKPPKGRR</sequence>
<name>A0A450ZYR3_9GAMM</name>
<dbReference type="GO" id="GO:0005524">
    <property type="term" value="F:ATP binding"/>
    <property type="evidence" value="ECO:0007669"/>
    <property type="project" value="InterPro"/>
</dbReference>
<evidence type="ECO:0000259" key="1">
    <source>
        <dbReference type="Pfam" id="PF00485"/>
    </source>
</evidence>
<evidence type="ECO:0000313" key="3">
    <source>
        <dbReference type="EMBL" id="VFK58942.1"/>
    </source>
</evidence>
<dbReference type="InterPro" id="IPR027417">
    <property type="entry name" value="P-loop_NTPase"/>
</dbReference>
<dbReference type="Gene3D" id="3.40.50.300">
    <property type="entry name" value="P-loop containing nucleotide triphosphate hydrolases"/>
    <property type="match status" value="1"/>
</dbReference>